<proteinExistence type="predicted"/>
<dbReference type="AlphaFoldDB" id="J7S516"/>
<dbReference type="GeneID" id="34525289"/>
<gene>
    <name evidence="1" type="primary">KNAG0C05080</name>
    <name evidence="1" type="ordered locus">KNAG_0C05080</name>
</gene>
<sequence>MSNELDNYSLLFLTNVFSAAGTMYSCMDAFSRPLTVWGCTFGLVGSATSIALSILVGTDILLGDEANGLYSFDNSTSLFYSSMNSQYCPVTAYLKQIEEEQDAFRIASWMDNPQEWWSDLKNGMKLINGSLDKRVREIAGSNRKCLTYNVNKLLPANYNLMQYEVCTSRAGLKYLQDAELKRQGKKMLAQVKKLLKEKDITPKRTLINRGYTRFFGDKAVEFTERLVEMAQAFHEKRELELSLDNSENEFLFSIKLFKDV</sequence>
<dbReference type="RefSeq" id="XP_022463855.1">
    <property type="nucleotide sequence ID" value="XM_022607239.1"/>
</dbReference>
<dbReference type="HOGENOM" id="CLU_1069846_0_0_1"/>
<dbReference type="EMBL" id="HE978316">
    <property type="protein sequence ID" value="CCK69609.1"/>
    <property type="molecule type" value="Genomic_DNA"/>
</dbReference>
<reference evidence="1 2" key="1">
    <citation type="journal article" date="2011" name="Proc. Natl. Acad. Sci. U.S.A.">
        <title>Evolutionary erosion of yeast sex chromosomes by mating-type switching accidents.</title>
        <authorList>
            <person name="Gordon J.L."/>
            <person name="Armisen D."/>
            <person name="Proux-Wera E."/>
            <person name="Oheigeartaigh S.S."/>
            <person name="Byrne K.P."/>
            <person name="Wolfe K.H."/>
        </authorList>
    </citation>
    <scope>NUCLEOTIDE SEQUENCE [LARGE SCALE GENOMIC DNA]</scope>
    <source>
        <strain evidence="2">ATCC MYA-139 / BCRC 22969 / CBS 8797 / CCRC 22969 / KCTC 17520 / NBRC 10181 / NCYC 3082</strain>
    </source>
</reference>
<name>J7S516_HUIN7</name>
<organism evidence="1 2">
    <name type="scientific">Huiozyma naganishii (strain ATCC MYA-139 / BCRC 22969 / CBS 8797 / KCTC 17520 / NBRC 10181 / NCYC 3082 / Yp74L-3)</name>
    <name type="common">Yeast</name>
    <name type="synonym">Kazachstania naganishii</name>
    <dbReference type="NCBI Taxonomy" id="1071383"/>
    <lineage>
        <taxon>Eukaryota</taxon>
        <taxon>Fungi</taxon>
        <taxon>Dikarya</taxon>
        <taxon>Ascomycota</taxon>
        <taxon>Saccharomycotina</taxon>
        <taxon>Saccharomycetes</taxon>
        <taxon>Saccharomycetales</taxon>
        <taxon>Saccharomycetaceae</taxon>
        <taxon>Huiozyma</taxon>
    </lineage>
</organism>
<dbReference type="Proteomes" id="UP000006310">
    <property type="component" value="Chromosome 3"/>
</dbReference>
<accession>J7S516</accession>
<evidence type="ECO:0000313" key="2">
    <source>
        <dbReference type="Proteomes" id="UP000006310"/>
    </source>
</evidence>
<protein>
    <submittedName>
        <fullName evidence="1">Uncharacterized protein</fullName>
    </submittedName>
</protein>
<evidence type="ECO:0000313" key="1">
    <source>
        <dbReference type="EMBL" id="CCK69609.1"/>
    </source>
</evidence>
<reference evidence="2" key="2">
    <citation type="submission" date="2012-08" db="EMBL/GenBank/DDBJ databases">
        <title>Genome sequence of Kazachstania naganishii.</title>
        <authorList>
            <person name="Gordon J.L."/>
            <person name="Armisen D."/>
            <person name="Proux-Wera E."/>
            <person name="OhEigeartaigh S.S."/>
            <person name="Byrne K.P."/>
            <person name="Wolfe K.H."/>
        </authorList>
    </citation>
    <scope>NUCLEOTIDE SEQUENCE [LARGE SCALE GENOMIC DNA]</scope>
    <source>
        <strain evidence="2">ATCC MYA-139 / BCRC 22969 / CBS 8797 / CCRC 22969 / KCTC 17520 / NBRC 10181 / NCYC 3082</strain>
    </source>
</reference>
<keyword evidence="2" id="KW-1185">Reference proteome</keyword>
<dbReference type="KEGG" id="kng:KNAG_0C05080"/>